<comment type="caution">
    <text evidence="1">The sequence shown here is derived from an EMBL/GenBank/DDBJ whole genome shotgun (WGS) entry which is preliminary data.</text>
</comment>
<name>A0AC60PQN3_IXOPE</name>
<proteinExistence type="predicted"/>
<keyword evidence="2" id="KW-1185">Reference proteome</keyword>
<reference evidence="1 2" key="1">
    <citation type="journal article" date="2020" name="Cell">
        <title>Large-Scale Comparative Analyses of Tick Genomes Elucidate Their Genetic Diversity and Vector Capacities.</title>
        <authorList>
            <consortium name="Tick Genome and Microbiome Consortium (TIGMIC)"/>
            <person name="Jia N."/>
            <person name="Wang J."/>
            <person name="Shi W."/>
            <person name="Du L."/>
            <person name="Sun Y."/>
            <person name="Zhan W."/>
            <person name="Jiang J.F."/>
            <person name="Wang Q."/>
            <person name="Zhang B."/>
            <person name="Ji P."/>
            <person name="Bell-Sakyi L."/>
            <person name="Cui X.M."/>
            <person name="Yuan T.T."/>
            <person name="Jiang B.G."/>
            <person name="Yang W.F."/>
            <person name="Lam T.T."/>
            <person name="Chang Q.C."/>
            <person name="Ding S.J."/>
            <person name="Wang X.J."/>
            <person name="Zhu J.G."/>
            <person name="Ruan X.D."/>
            <person name="Zhao L."/>
            <person name="Wei J.T."/>
            <person name="Ye R.Z."/>
            <person name="Que T.C."/>
            <person name="Du C.H."/>
            <person name="Zhou Y.H."/>
            <person name="Cheng J.X."/>
            <person name="Dai P.F."/>
            <person name="Guo W.B."/>
            <person name="Han X.H."/>
            <person name="Huang E.J."/>
            <person name="Li L.F."/>
            <person name="Wei W."/>
            <person name="Gao Y.C."/>
            <person name="Liu J.Z."/>
            <person name="Shao H.Z."/>
            <person name="Wang X."/>
            <person name="Wang C.C."/>
            <person name="Yang T.C."/>
            <person name="Huo Q.B."/>
            <person name="Li W."/>
            <person name="Chen H.Y."/>
            <person name="Chen S.E."/>
            <person name="Zhou L.G."/>
            <person name="Ni X.B."/>
            <person name="Tian J.H."/>
            <person name="Sheng Y."/>
            <person name="Liu T."/>
            <person name="Pan Y.S."/>
            <person name="Xia L.Y."/>
            <person name="Li J."/>
            <person name="Zhao F."/>
            <person name="Cao W.C."/>
        </authorList>
    </citation>
    <scope>NUCLEOTIDE SEQUENCE [LARGE SCALE GENOMIC DNA]</scope>
    <source>
        <strain evidence="1">Iper-2018</strain>
    </source>
</reference>
<evidence type="ECO:0000313" key="1">
    <source>
        <dbReference type="EMBL" id="KAG0422921.1"/>
    </source>
</evidence>
<dbReference type="Proteomes" id="UP000805193">
    <property type="component" value="Unassembled WGS sequence"/>
</dbReference>
<protein>
    <submittedName>
        <fullName evidence="1">Uncharacterized protein</fullName>
    </submittedName>
</protein>
<gene>
    <name evidence="1" type="ORF">HPB47_001273</name>
</gene>
<dbReference type="EMBL" id="JABSTQ010010163">
    <property type="protein sequence ID" value="KAG0422921.1"/>
    <property type="molecule type" value="Genomic_DNA"/>
</dbReference>
<accession>A0AC60PQN3</accession>
<sequence>MEAAANGLNKNCAAATTASDRPNSKKTNDKLIELRLPAFWAKNPWAWFSQVEAQFHLRRITTQESRYYHMVSALPPEVADELDDVLALPPPENAYDHIKEIILARKTASEASRIQQLLTTEELGDRRPSQLLHRMRQLLGTGFGVMHITMRYFAMLYFDKLRGVAMGITSLGISIAGFVFPKVLLFLGDTYSFQSSLFILGAFSMNITPLAYLLEVPQWRKLTKLCESTALTHFCQDRGLTTTDAVWLTSCFGLTDIMGRMFIPLLADKGLLRRSTLLMLLHLFMATVMMAAPCATTYWSLAAIEALGAFLYGSGAVMYDVLAVEYFGLEKFPAMYGIIGVIKVPLQLCNPLILALGSTVAAQRHP</sequence>
<organism evidence="1 2">
    <name type="scientific">Ixodes persulcatus</name>
    <name type="common">Taiga tick</name>
    <dbReference type="NCBI Taxonomy" id="34615"/>
    <lineage>
        <taxon>Eukaryota</taxon>
        <taxon>Metazoa</taxon>
        <taxon>Ecdysozoa</taxon>
        <taxon>Arthropoda</taxon>
        <taxon>Chelicerata</taxon>
        <taxon>Arachnida</taxon>
        <taxon>Acari</taxon>
        <taxon>Parasitiformes</taxon>
        <taxon>Ixodida</taxon>
        <taxon>Ixodoidea</taxon>
        <taxon>Ixodidae</taxon>
        <taxon>Ixodinae</taxon>
        <taxon>Ixodes</taxon>
    </lineage>
</organism>
<evidence type="ECO:0000313" key="2">
    <source>
        <dbReference type="Proteomes" id="UP000805193"/>
    </source>
</evidence>